<dbReference type="GO" id="GO:0009893">
    <property type="term" value="P:positive regulation of metabolic process"/>
    <property type="evidence" value="ECO:0007669"/>
    <property type="project" value="UniProtKB-ARBA"/>
</dbReference>
<keyword evidence="3" id="KW-0805">Transcription regulation</keyword>
<accession>B8N7N5</accession>
<proteinExistence type="predicted"/>
<gene>
    <name evidence="8" type="ORF">F9C07_4215</name>
</gene>
<evidence type="ECO:0000256" key="2">
    <source>
        <dbReference type="ARBA" id="ARBA00022833"/>
    </source>
</evidence>
<evidence type="ECO:0000313" key="8">
    <source>
        <dbReference type="EMBL" id="QRD85165.1"/>
    </source>
</evidence>
<organism evidence="8 9">
    <name type="scientific">Aspergillus flavus (strain ATCC 200026 / FGSC A1120 / IAM 13836 / NRRL 3357 / JCM 12722 / SRRC 167)</name>
    <dbReference type="NCBI Taxonomy" id="332952"/>
    <lineage>
        <taxon>Eukaryota</taxon>
        <taxon>Fungi</taxon>
        <taxon>Dikarya</taxon>
        <taxon>Ascomycota</taxon>
        <taxon>Pezizomycotina</taxon>
        <taxon>Eurotiomycetes</taxon>
        <taxon>Eurotiomycetidae</taxon>
        <taxon>Eurotiales</taxon>
        <taxon>Aspergillaceae</taxon>
        <taxon>Aspergillus</taxon>
        <taxon>Aspergillus subgen. Circumdati</taxon>
    </lineage>
</organism>
<evidence type="ECO:0000256" key="6">
    <source>
        <dbReference type="ARBA" id="ARBA00023242"/>
    </source>
</evidence>
<protein>
    <submittedName>
        <fullName evidence="8">C6 finger domain protein</fullName>
    </submittedName>
</protein>
<dbReference type="VEuPathDB" id="FungiDB:AFLA_006403"/>
<keyword evidence="5" id="KW-0804">Transcription</keyword>
<dbReference type="GO" id="GO:0003677">
    <property type="term" value="F:DNA binding"/>
    <property type="evidence" value="ECO:0007669"/>
    <property type="project" value="UniProtKB-KW"/>
</dbReference>
<dbReference type="GO" id="GO:0008270">
    <property type="term" value="F:zinc ion binding"/>
    <property type="evidence" value="ECO:0007669"/>
    <property type="project" value="InterPro"/>
</dbReference>
<dbReference type="PANTHER" id="PTHR36206">
    <property type="entry name" value="ASPERCRYPTIN BIOSYNTHESIS CLUSTER-SPECIFIC TRANSCRIPTION REGULATOR ATNN-RELATED"/>
    <property type="match status" value="1"/>
</dbReference>
<reference evidence="9" key="1">
    <citation type="journal article" date="2021" name="G3 (Bethesda)">
        <title>Chromosome assembled and annotated genome sequence of Aspergillus flavus NRRL 3357.</title>
        <authorList>
            <person name="Skerker J.M."/>
            <person name="Pianalto K.M."/>
            <person name="Mondo S.J."/>
            <person name="Yang K."/>
            <person name="Arkin A.P."/>
            <person name="Keller N.P."/>
            <person name="Grigoriev I.V."/>
            <person name="Louise Glass N.L."/>
        </authorList>
    </citation>
    <scope>NUCLEOTIDE SEQUENCE [LARGE SCALE GENOMIC DNA]</scope>
    <source>
        <strain evidence="9">ATCC 200026 / FGSC A1120 / IAM 13836 / NRRL 3357 / JCM 12722 / SRRC 167</strain>
    </source>
</reference>
<sequence length="628" mass="70155">MAEAFAYYRGAGWSAKIKSRTGCTTCKYVASLTVLEWRVLTAISVEIRTRKVKCDETKPQCVRCKGTGRRCTYAVNQTHTRIACPPTPSIGSNYALCDVVNHEWQERRAFEYYFYRAGPAIGGYLDHRFWKGIVPELCRSEPAVWDAVIAISALFEDPDPFIGPPMVLKDNKLVGEHTKAVSWYSRSMARVRQRVTHNDFNPHVALITCVLYICIEALQGHTVEALQLYEQGAHLIMTLRQTSTMAYYEDVLQEIIKPIFFRLGAAAMISGGYPVRESFRPVTMLGNSSFATLAAAQTVMVDLVTEAFLLGNEAARYHGFQGCDSNIESSLKEQQGALTLRLDSWQRAFAHLQDREMGKPPNSSNIGAVSTLLTYHVVASIMTSTCLADNEMVYDAQMDRFREIVKHATSALDAFNVVDSTQPPFTFETGIGLPVFYTAVKCRDRFLRRKALSLLRRAPPVQAFFKCAAWAALAETIIHIEEDLVPVFTESHSRIPSAPTSEDKVLASDSPVSVSYNLPNAPCAHQITSAQVVALQHDRVPLGGLENNRSDSSMCVGHIPDHRRVREFGVFLAEANSSCPANSSDRYSEPTTQSHEQIFLRFTRRRRNGTTAQPRVAECFLPMKYGEC</sequence>
<evidence type="ECO:0000256" key="5">
    <source>
        <dbReference type="ARBA" id="ARBA00023163"/>
    </source>
</evidence>
<keyword evidence="2" id="KW-0862">Zinc</keyword>
<keyword evidence="4" id="KW-0238">DNA-binding</keyword>
<name>A0A7G5JZE9_ASPFN</name>
<dbReference type="VEuPathDB" id="FungiDB:F9C07_4215"/>
<dbReference type="PANTHER" id="PTHR36206:SF14">
    <property type="entry name" value="ZN(2)-C6 FUNGAL-TYPE DOMAIN-CONTAINING PROTEIN-RELATED"/>
    <property type="match status" value="1"/>
</dbReference>
<accession>A0A7G5JZE9</accession>
<dbReference type="Gene3D" id="4.10.240.10">
    <property type="entry name" value="Zn(2)-C6 fungal-type DNA-binding domain"/>
    <property type="match status" value="1"/>
</dbReference>
<evidence type="ECO:0000256" key="3">
    <source>
        <dbReference type="ARBA" id="ARBA00023015"/>
    </source>
</evidence>
<dbReference type="InterPro" id="IPR052360">
    <property type="entry name" value="Transcr_Regulatory_Proteins"/>
</dbReference>
<dbReference type="InterPro" id="IPR001138">
    <property type="entry name" value="Zn2Cys6_DnaBD"/>
</dbReference>
<evidence type="ECO:0000313" key="9">
    <source>
        <dbReference type="Proteomes" id="UP000596276"/>
    </source>
</evidence>
<evidence type="ECO:0000256" key="1">
    <source>
        <dbReference type="ARBA" id="ARBA00022723"/>
    </source>
</evidence>
<keyword evidence="1" id="KW-0479">Metal-binding</keyword>
<keyword evidence="6" id="KW-0539">Nucleus</keyword>
<dbReference type="Pfam" id="PF11951">
    <property type="entry name" value="Fungal_trans_2"/>
    <property type="match status" value="1"/>
</dbReference>
<dbReference type="EMBL" id="CP044620">
    <property type="protein sequence ID" value="QRD85165.1"/>
    <property type="molecule type" value="Genomic_DNA"/>
</dbReference>
<feature type="domain" description="Zn(2)-C6 fungal-type" evidence="7">
    <location>
        <begin position="48"/>
        <end position="75"/>
    </location>
</feature>
<dbReference type="Pfam" id="PF00172">
    <property type="entry name" value="Zn_clus"/>
    <property type="match status" value="1"/>
</dbReference>
<dbReference type="InterPro" id="IPR036864">
    <property type="entry name" value="Zn2-C6_fun-type_DNA-bd_sf"/>
</dbReference>
<dbReference type="SUPFAM" id="SSF57701">
    <property type="entry name" value="Zn2/Cys6 DNA-binding domain"/>
    <property type="match status" value="1"/>
</dbReference>
<dbReference type="CDD" id="cd00067">
    <property type="entry name" value="GAL4"/>
    <property type="match status" value="1"/>
</dbReference>
<dbReference type="GO" id="GO:0000981">
    <property type="term" value="F:DNA-binding transcription factor activity, RNA polymerase II-specific"/>
    <property type="evidence" value="ECO:0007669"/>
    <property type="project" value="InterPro"/>
</dbReference>
<dbReference type="AlphaFoldDB" id="A0A7G5JZE9"/>
<dbReference type="Proteomes" id="UP000596276">
    <property type="component" value="Chromosome 3"/>
</dbReference>
<evidence type="ECO:0000259" key="7">
    <source>
        <dbReference type="Pfam" id="PF00172"/>
    </source>
</evidence>
<dbReference type="OMA" id="ICRVEPL"/>
<dbReference type="InterPro" id="IPR021858">
    <property type="entry name" value="Fun_TF"/>
</dbReference>
<evidence type="ECO:0000256" key="4">
    <source>
        <dbReference type="ARBA" id="ARBA00023125"/>
    </source>
</evidence>
<keyword evidence="9" id="KW-1185">Reference proteome</keyword>